<dbReference type="HAMAP" id="MF_00048">
    <property type="entry name" value="UPF0102"/>
    <property type="match status" value="1"/>
</dbReference>
<dbReference type="Proteomes" id="UP000230638">
    <property type="component" value="Unassembled WGS sequence"/>
</dbReference>
<organism evidence="3 4">
    <name type="scientific">Candidatus Lloydbacteria bacterium CG22_combo_CG10-13_8_21_14_all_47_15</name>
    <dbReference type="NCBI Taxonomy" id="1974635"/>
    <lineage>
        <taxon>Bacteria</taxon>
        <taxon>Candidatus Lloydiibacteriota</taxon>
    </lineage>
</organism>
<evidence type="ECO:0000313" key="3">
    <source>
        <dbReference type="EMBL" id="PIP73627.1"/>
    </source>
</evidence>
<evidence type="ECO:0000256" key="1">
    <source>
        <dbReference type="ARBA" id="ARBA00006738"/>
    </source>
</evidence>
<dbReference type="SUPFAM" id="SSF52980">
    <property type="entry name" value="Restriction endonuclease-like"/>
    <property type="match status" value="1"/>
</dbReference>
<dbReference type="EMBL" id="PCTL01000014">
    <property type="protein sequence ID" value="PIP73627.1"/>
    <property type="molecule type" value="Genomic_DNA"/>
</dbReference>
<dbReference type="Gene3D" id="3.40.1350.10">
    <property type="match status" value="1"/>
</dbReference>
<protein>
    <recommendedName>
        <fullName evidence="2">UPF0102 protein COW88_01290</fullName>
    </recommendedName>
</protein>
<dbReference type="Pfam" id="PF02021">
    <property type="entry name" value="UPF0102"/>
    <property type="match status" value="1"/>
</dbReference>
<reference evidence="3 4" key="1">
    <citation type="submission" date="2017-09" db="EMBL/GenBank/DDBJ databases">
        <title>Depth-based differentiation of microbial function through sediment-hosted aquifers and enrichment of novel symbionts in the deep terrestrial subsurface.</title>
        <authorList>
            <person name="Probst A.J."/>
            <person name="Ladd B."/>
            <person name="Jarett J.K."/>
            <person name="Geller-Mcgrath D.E."/>
            <person name="Sieber C.M."/>
            <person name="Emerson J.B."/>
            <person name="Anantharaman K."/>
            <person name="Thomas B.C."/>
            <person name="Malmstrom R."/>
            <person name="Stieglmeier M."/>
            <person name="Klingl A."/>
            <person name="Woyke T."/>
            <person name="Ryan C.M."/>
            <person name="Banfield J.F."/>
        </authorList>
    </citation>
    <scope>NUCLEOTIDE SEQUENCE [LARGE SCALE GENOMIC DNA]</scope>
    <source>
        <strain evidence="3">CG22_combo_CG10-13_8_21_14_all_47_15</strain>
    </source>
</reference>
<name>A0A2H0CUP2_9BACT</name>
<evidence type="ECO:0000256" key="2">
    <source>
        <dbReference type="HAMAP-Rule" id="MF_00048"/>
    </source>
</evidence>
<sequence length="126" mass="15053">MFNEKRFSRSEIGKIGENIACRYLEKHNHKVICRNYRKKWGEIDIITIEGKTLRFVEVKTVSCKTTAYQPEENVHIWKQRRLYRTIQSYVLEKNCGDIPWQCDVVAVFLNLKDKIAKIRYTENIVL</sequence>
<gene>
    <name evidence="3" type="ORF">COW88_01290</name>
</gene>
<dbReference type="InterPro" id="IPR011856">
    <property type="entry name" value="tRNA_endonuc-like_dom_sf"/>
</dbReference>
<dbReference type="PANTHER" id="PTHR34039:SF1">
    <property type="entry name" value="UPF0102 PROTEIN YRAN"/>
    <property type="match status" value="1"/>
</dbReference>
<comment type="caution">
    <text evidence="3">The sequence shown here is derived from an EMBL/GenBank/DDBJ whole genome shotgun (WGS) entry which is preliminary data.</text>
</comment>
<comment type="similarity">
    <text evidence="1 2">Belongs to the UPF0102 family.</text>
</comment>
<dbReference type="InterPro" id="IPR003509">
    <property type="entry name" value="UPF0102_YraN-like"/>
</dbReference>
<dbReference type="GO" id="GO:0003676">
    <property type="term" value="F:nucleic acid binding"/>
    <property type="evidence" value="ECO:0007669"/>
    <property type="project" value="InterPro"/>
</dbReference>
<evidence type="ECO:0000313" key="4">
    <source>
        <dbReference type="Proteomes" id="UP000230638"/>
    </source>
</evidence>
<dbReference type="AlphaFoldDB" id="A0A2H0CUP2"/>
<accession>A0A2H0CUP2</accession>
<dbReference type="InterPro" id="IPR011335">
    <property type="entry name" value="Restrct_endonuc-II-like"/>
</dbReference>
<dbReference type="PANTHER" id="PTHR34039">
    <property type="entry name" value="UPF0102 PROTEIN YRAN"/>
    <property type="match status" value="1"/>
</dbReference>
<proteinExistence type="inferred from homology"/>